<dbReference type="InterPro" id="IPR002589">
    <property type="entry name" value="Macro_dom"/>
</dbReference>
<dbReference type="EMBL" id="JBHSQE010000003">
    <property type="protein sequence ID" value="MFC6146325.1"/>
    <property type="molecule type" value="Genomic_DNA"/>
</dbReference>
<dbReference type="GO" id="GO:0061463">
    <property type="term" value="F:O-acetyl-ADP-ribose deacetylase activity"/>
    <property type="evidence" value="ECO:0007669"/>
    <property type="project" value="UniProtKB-EC"/>
</dbReference>
<evidence type="ECO:0000259" key="1">
    <source>
        <dbReference type="PROSITE" id="PS51154"/>
    </source>
</evidence>
<dbReference type="Proteomes" id="UP001596244">
    <property type="component" value="Unassembled WGS sequence"/>
</dbReference>
<dbReference type="PANTHER" id="PTHR11106">
    <property type="entry name" value="GANGLIOSIDE INDUCED DIFFERENTIATION ASSOCIATED PROTEIN 2-RELATED"/>
    <property type="match status" value="1"/>
</dbReference>
<dbReference type="SMART" id="SM00506">
    <property type="entry name" value="A1pp"/>
    <property type="match status" value="1"/>
</dbReference>
<dbReference type="RefSeq" id="WP_377000793.1">
    <property type="nucleotide sequence ID" value="NZ_JBHSQE010000003.1"/>
</dbReference>
<evidence type="ECO:0000313" key="2">
    <source>
        <dbReference type="EMBL" id="MFC6146325.1"/>
    </source>
</evidence>
<comment type="caution">
    <text evidence="2">The sequence shown here is derived from an EMBL/GenBank/DDBJ whole genome shotgun (WGS) entry which is preliminary data.</text>
</comment>
<dbReference type="Pfam" id="PF01661">
    <property type="entry name" value="Macro"/>
    <property type="match status" value="1"/>
</dbReference>
<dbReference type="PANTHER" id="PTHR11106:SF27">
    <property type="entry name" value="MACRO DOMAIN-CONTAINING PROTEIN"/>
    <property type="match status" value="1"/>
</dbReference>
<evidence type="ECO:0000313" key="3">
    <source>
        <dbReference type="Proteomes" id="UP001596244"/>
    </source>
</evidence>
<dbReference type="PROSITE" id="PS51154">
    <property type="entry name" value="MACRO"/>
    <property type="match status" value="1"/>
</dbReference>
<dbReference type="EC" id="3.1.1.106" evidence="2"/>
<protein>
    <submittedName>
        <fullName evidence="2">O-acetyl-ADP-ribose deacetylase</fullName>
        <ecNumber evidence="2">3.1.1.106</ecNumber>
    </submittedName>
</protein>
<name>A0ABW1QDE6_9CORY</name>
<sequence length="168" mass="17451">MELRIAPGDITTVRADALVNAANSGLLGGGGVDGAIHRVGGPGILAECRELRATTYPDGLPAGQAVATGAGELPARWVIHTVGPVWSATADRSEVLVSCYRESLRLARELGARSVAFPAISAGVYGWPIDDAARHAVTTCREVGGVEEIIFVPFGETAEAAYRAALRD</sequence>
<dbReference type="NCBIfam" id="NF001664">
    <property type="entry name" value="PRK00431.1-6"/>
    <property type="match status" value="1"/>
</dbReference>
<accession>A0ABW1QDE6</accession>
<feature type="domain" description="Macro" evidence="1">
    <location>
        <begin position="1"/>
        <end position="168"/>
    </location>
</feature>
<dbReference type="Gene3D" id="3.40.220.10">
    <property type="entry name" value="Leucine Aminopeptidase, subunit E, domain 1"/>
    <property type="match status" value="1"/>
</dbReference>
<reference evidence="3" key="1">
    <citation type="journal article" date="2019" name="Int. J. Syst. Evol. Microbiol.">
        <title>The Global Catalogue of Microorganisms (GCM) 10K type strain sequencing project: providing services to taxonomists for standard genome sequencing and annotation.</title>
        <authorList>
            <consortium name="The Broad Institute Genomics Platform"/>
            <consortium name="The Broad Institute Genome Sequencing Center for Infectious Disease"/>
            <person name="Wu L."/>
            <person name="Ma J."/>
        </authorList>
    </citation>
    <scope>NUCLEOTIDE SEQUENCE [LARGE SCALE GENOMIC DNA]</scope>
    <source>
        <strain evidence="3">CCUG 51943</strain>
    </source>
</reference>
<proteinExistence type="predicted"/>
<organism evidence="2 3">
    <name type="scientific">Corynebacterium nasicanis</name>
    <dbReference type="NCBI Taxonomy" id="1448267"/>
    <lineage>
        <taxon>Bacteria</taxon>
        <taxon>Bacillati</taxon>
        <taxon>Actinomycetota</taxon>
        <taxon>Actinomycetes</taxon>
        <taxon>Mycobacteriales</taxon>
        <taxon>Corynebacteriaceae</taxon>
        <taxon>Corynebacterium</taxon>
    </lineage>
</organism>
<dbReference type="SUPFAM" id="SSF52949">
    <property type="entry name" value="Macro domain-like"/>
    <property type="match status" value="1"/>
</dbReference>
<gene>
    <name evidence="2" type="ORF">ACFPUZ_05845</name>
</gene>
<keyword evidence="2" id="KW-0378">Hydrolase</keyword>
<keyword evidence="3" id="KW-1185">Reference proteome</keyword>
<dbReference type="InterPro" id="IPR043472">
    <property type="entry name" value="Macro_dom-like"/>
</dbReference>